<dbReference type="PANTHER" id="PTHR43669:SF3">
    <property type="entry name" value="ALCOHOL DEHYDROGENASE, PUTATIVE (AFU_ORTHOLOGUE AFUA_3G03445)-RELATED"/>
    <property type="match status" value="1"/>
</dbReference>
<dbReference type="EMBL" id="JAOQAZ010000032">
    <property type="protein sequence ID" value="KAJ4249728.1"/>
    <property type="molecule type" value="Genomic_DNA"/>
</dbReference>
<dbReference type="Pfam" id="PF00106">
    <property type="entry name" value="adh_short"/>
    <property type="match status" value="1"/>
</dbReference>
<dbReference type="GO" id="GO:0016491">
    <property type="term" value="F:oxidoreductase activity"/>
    <property type="evidence" value="ECO:0007669"/>
    <property type="project" value="UniProtKB-KW"/>
</dbReference>
<dbReference type="PANTHER" id="PTHR43669">
    <property type="entry name" value="5-KETO-D-GLUCONATE 5-REDUCTASE"/>
    <property type="match status" value="1"/>
</dbReference>
<sequence>MLEYENKIIVITGAAGGIGQAVALELAAAGAIVVMADIQFEPQEKTASRIKRSGGRAHAYHCDVSNDESVSKFASSVLEEIGVPDIIYNNAVFTRTGGILTIDLSTLRHELDVNVLGYIRITQSFLPAMIERGSGWIANTASPNAFVPPQPVAEGMLGYCITKGAEVALTQCMAMTLKSKGVGVSLVIPDVTYTESALNISGNASDEWHENFKKFFTKISHPAEGVAKLLVQDLREEKYLVNAHPGFEEVLQDWTQNGLDPHQDYLRRLK</sequence>
<organism evidence="3 4">
    <name type="scientific">Fusarium torreyae</name>
    <dbReference type="NCBI Taxonomy" id="1237075"/>
    <lineage>
        <taxon>Eukaryota</taxon>
        <taxon>Fungi</taxon>
        <taxon>Dikarya</taxon>
        <taxon>Ascomycota</taxon>
        <taxon>Pezizomycotina</taxon>
        <taxon>Sordariomycetes</taxon>
        <taxon>Hypocreomycetidae</taxon>
        <taxon>Hypocreales</taxon>
        <taxon>Nectriaceae</taxon>
        <taxon>Fusarium</taxon>
    </lineage>
</organism>
<proteinExistence type="inferred from homology"/>
<comment type="similarity">
    <text evidence="1">Belongs to the short-chain dehydrogenases/reductases (SDR) family.</text>
</comment>
<dbReference type="AlphaFoldDB" id="A0A9W8RQH8"/>
<keyword evidence="2" id="KW-0560">Oxidoreductase</keyword>
<accession>A0A9W8RQH8</accession>
<name>A0A9W8RQH8_9HYPO</name>
<gene>
    <name evidence="3" type="ORF">NW762_012069</name>
</gene>
<dbReference type="InterPro" id="IPR036291">
    <property type="entry name" value="NAD(P)-bd_dom_sf"/>
</dbReference>
<dbReference type="CDD" id="cd05233">
    <property type="entry name" value="SDR_c"/>
    <property type="match status" value="1"/>
</dbReference>
<evidence type="ECO:0000313" key="3">
    <source>
        <dbReference type="EMBL" id="KAJ4249728.1"/>
    </source>
</evidence>
<evidence type="ECO:0000256" key="1">
    <source>
        <dbReference type="ARBA" id="ARBA00006484"/>
    </source>
</evidence>
<reference evidence="3" key="1">
    <citation type="submission" date="2022-09" db="EMBL/GenBank/DDBJ databases">
        <title>Fusarium specimens isolated from Avocado Roots.</title>
        <authorList>
            <person name="Stajich J."/>
            <person name="Roper C."/>
            <person name="Heimlech-Rivalta G."/>
        </authorList>
    </citation>
    <scope>NUCLEOTIDE SEQUENCE</scope>
    <source>
        <strain evidence="3">CF00136</strain>
    </source>
</reference>
<evidence type="ECO:0000313" key="4">
    <source>
        <dbReference type="Proteomes" id="UP001152049"/>
    </source>
</evidence>
<evidence type="ECO:0000256" key="2">
    <source>
        <dbReference type="ARBA" id="ARBA00023002"/>
    </source>
</evidence>
<dbReference type="InterPro" id="IPR002347">
    <property type="entry name" value="SDR_fam"/>
</dbReference>
<dbReference type="Gene3D" id="3.40.50.720">
    <property type="entry name" value="NAD(P)-binding Rossmann-like Domain"/>
    <property type="match status" value="1"/>
</dbReference>
<keyword evidence="4" id="KW-1185">Reference proteome</keyword>
<dbReference type="Proteomes" id="UP001152049">
    <property type="component" value="Unassembled WGS sequence"/>
</dbReference>
<dbReference type="SUPFAM" id="SSF51735">
    <property type="entry name" value="NAD(P)-binding Rossmann-fold domains"/>
    <property type="match status" value="1"/>
</dbReference>
<protein>
    <submittedName>
        <fullName evidence="3">Uncharacterized protein</fullName>
    </submittedName>
</protein>
<dbReference type="PRINTS" id="PR00081">
    <property type="entry name" value="GDHRDH"/>
</dbReference>
<comment type="caution">
    <text evidence="3">The sequence shown here is derived from an EMBL/GenBank/DDBJ whole genome shotgun (WGS) entry which is preliminary data.</text>
</comment>
<dbReference type="OrthoDB" id="5840532at2759"/>